<evidence type="ECO:0000256" key="4">
    <source>
        <dbReference type="ARBA" id="ARBA00017286"/>
    </source>
</evidence>
<name>A0A1B7NA62_9AGAM</name>
<evidence type="ECO:0000256" key="3">
    <source>
        <dbReference type="ARBA" id="ARBA00007096"/>
    </source>
</evidence>
<dbReference type="PANTHER" id="PTHR18829:SF0">
    <property type="entry name" value="PROTEIN YAE1 HOMOLOG"/>
    <property type="match status" value="1"/>
</dbReference>
<feature type="domain" description="Essential protein Yae1 N-terminal" evidence="9">
    <location>
        <begin position="30"/>
        <end position="69"/>
    </location>
</feature>
<dbReference type="OrthoDB" id="20086at2759"/>
<evidence type="ECO:0000256" key="2">
    <source>
        <dbReference type="ARBA" id="ARBA00004496"/>
    </source>
</evidence>
<evidence type="ECO:0000259" key="9">
    <source>
        <dbReference type="Pfam" id="PF09811"/>
    </source>
</evidence>
<dbReference type="AlphaFoldDB" id="A0A1B7NA62"/>
<comment type="similarity">
    <text evidence="3">Belongs to the YAE1 family.</text>
</comment>
<feature type="compositionally biased region" description="Polar residues" evidence="8">
    <location>
        <begin position="148"/>
        <end position="160"/>
    </location>
</feature>
<evidence type="ECO:0000313" key="11">
    <source>
        <dbReference type="Proteomes" id="UP000092154"/>
    </source>
</evidence>
<protein>
    <recommendedName>
        <fullName evidence="5">Protein YAE1</fullName>
    </recommendedName>
    <alternativeName>
        <fullName evidence="4">Protein yae1</fullName>
    </alternativeName>
</protein>
<evidence type="ECO:0000313" key="10">
    <source>
        <dbReference type="EMBL" id="OAX41757.1"/>
    </source>
</evidence>
<dbReference type="InParanoid" id="A0A1B7NA62"/>
<sequence>MDSPWEEDPQADYAPKADWAKLSNEFTNSGYREGIIAGKESALQEGFDAGFADTGVPIGRELGSMRGVISAIASFLSSKGQAESTSLATARELSYSLAGVRFSDIVPIDHEAEQHAREHLNADDPIGQSEELLQKREMEGLEDMLQRLTASPANRSSQNRPTREDVIRMKEDILALSAPLGLNSIP</sequence>
<dbReference type="GO" id="GO:0005634">
    <property type="term" value="C:nucleus"/>
    <property type="evidence" value="ECO:0007669"/>
    <property type="project" value="UniProtKB-SubCell"/>
</dbReference>
<evidence type="ECO:0000256" key="1">
    <source>
        <dbReference type="ARBA" id="ARBA00004123"/>
    </source>
</evidence>
<dbReference type="InterPro" id="IPR019191">
    <property type="entry name" value="Essential_protein_Yae1_N"/>
</dbReference>
<dbReference type="InterPro" id="IPR038881">
    <property type="entry name" value="Yae1-like"/>
</dbReference>
<evidence type="ECO:0000256" key="8">
    <source>
        <dbReference type="SAM" id="MobiDB-lite"/>
    </source>
</evidence>
<dbReference type="GO" id="GO:0005737">
    <property type="term" value="C:cytoplasm"/>
    <property type="evidence" value="ECO:0007669"/>
    <property type="project" value="UniProtKB-SubCell"/>
</dbReference>
<reference evidence="10 11" key="1">
    <citation type="submission" date="2016-06" db="EMBL/GenBank/DDBJ databases">
        <title>Comparative genomics of the ectomycorrhizal sister species Rhizopogon vinicolor and Rhizopogon vesiculosus (Basidiomycota: Boletales) reveals a divergence of the mating type B locus.</title>
        <authorList>
            <consortium name="DOE Joint Genome Institute"/>
            <person name="Mujic A.B."/>
            <person name="Kuo A."/>
            <person name="Tritt A."/>
            <person name="Lipzen A."/>
            <person name="Chen C."/>
            <person name="Johnson J."/>
            <person name="Sharma A."/>
            <person name="Barry K."/>
            <person name="Grigoriev I.V."/>
            <person name="Spatafora J.W."/>
        </authorList>
    </citation>
    <scope>NUCLEOTIDE SEQUENCE [LARGE SCALE GENOMIC DNA]</scope>
    <source>
        <strain evidence="10 11">AM-OR11-026</strain>
    </source>
</reference>
<keyword evidence="11" id="KW-1185">Reference proteome</keyword>
<feature type="region of interest" description="Disordered" evidence="8">
    <location>
        <begin position="145"/>
        <end position="166"/>
    </location>
</feature>
<gene>
    <name evidence="10" type="ORF">K503DRAFT_735048</name>
</gene>
<dbReference type="EMBL" id="KV448172">
    <property type="protein sequence ID" value="OAX41757.1"/>
    <property type="molecule type" value="Genomic_DNA"/>
</dbReference>
<keyword evidence="7" id="KW-0539">Nucleus</keyword>
<dbReference type="Pfam" id="PF09811">
    <property type="entry name" value="Yae1_N"/>
    <property type="match status" value="1"/>
</dbReference>
<accession>A0A1B7NA62</accession>
<comment type="subcellular location">
    <subcellularLocation>
        <location evidence="2">Cytoplasm</location>
    </subcellularLocation>
    <subcellularLocation>
        <location evidence="1">Nucleus</location>
    </subcellularLocation>
</comment>
<evidence type="ECO:0000256" key="7">
    <source>
        <dbReference type="ARBA" id="ARBA00023242"/>
    </source>
</evidence>
<proteinExistence type="inferred from homology"/>
<keyword evidence="6" id="KW-0963">Cytoplasm</keyword>
<dbReference type="PANTHER" id="PTHR18829">
    <property type="entry name" value="PROTEIN YAE1 HOMOLOG"/>
    <property type="match status" value="1"/>
</dbReference>
<evidence type="ECO:0000256" key="5">
    <source>
        <dbReference type="ARBA" id="ARBA00018400"/>
    </source>
</evidence>
<organism evidence="10 11">
    <name type="scientific">Rhizopogon vinicolor AM-OR11-026</name>
    <dbReference type="NCBI Taxonomy" id="1314800"/>
    <lineage>
        <taxon>Eukaryota</taxon>
        <taxon>Fungi</taxon>
        <taxon>Dikarya</taxon>
        <taxon>Basidiomycota</taxon>
        <taxon>Agaricomycotina</taxon>
        <taxon>Agaricomycetes</taxon>
        <taxon>Agaricomycetidae</taxon>
        <taxon>Boletales</taxon>
        <taxon>Suillineae</taxon>
        <taxon>Rhizopogonaceae</taxon>
        <taxon>Rhizopogon</taxon>
    </lineage>
</organism>
<dbReference type="Proteomes" id="UP000092154">
    <property type="component" value="Unassembled WGS sequence"/>
</dbReference>
<evidence type="ECO:0000256" key="6">
    <source>
        <dbReference type="ARBA" id="ARBA00022490"/>
    </source>
</evidence>
<dbReference type="STRING" id="1314800.A0A1B7NA62"/>